<dbReference type="SUPFAM" id="SSF51215">
    <property type="entry name" value="Regulatory protein AraC"/>
    <property type="match status" value="1"/>
</dbReference>
<evidence type="ECO:0000259" key="4">
    <source>
        <dbReference type="PROSITE" id="PS01124"/>
    </source>
</evidence>
<dbReference type="InterPro" id="IPR014710">
    <property type="entry name" value="RmlC-like_jellyroll"/>
</dbReference>
<dbReference type="InterPro" id="IPR018062">
    <property type="entry name" value="HTH_AraC-typ_CS"/>
</dbReference>
<evidence type="ECO:0000313" key="5">
    <source>
        <dbReference type="EMBL" id="MRI65522.1"/>
    </source>
</evidence>
<dbReference type="PANTHER" id="PTHR43280:SF28">
    <property type="entry name" value="HTH-TYPE TRANSCRIPTIONAL ACTIVATOR RHAS"/>
    <property type="match status" value="1"/>
</dbReference>
<evidence type="ECO:0000256" key="2">
    <source>
        <dbReference type="ARBA" id="ARBA00023125"/>
    </source>
</evidence>
<comment type="caution">
    <text evidence="5">The sequence shown here is derived from an EMBL/GenBank/DDBJ whole genome shotgun (WGS) entry which is preliminary data.</text>
</comment>
<dbReference type="PROSITE" id="PS01124">
    <property type="entry name" value="HTH_ARAC_FAMILY_2"/>
    <property type="match status" value="1"/>
</dbReference>
<keyword evidence="6" id="KW-1185">Reference proteome</keyword>
<dbReference type="InterPro" id="IPR037923">
    <property type="entry name" value="HTH-like"/>
</dbReference>
<evidence type="ECO:0000313" key="6">
    <source>
        <dbReference type="Proteomes" id="UP000435187"/>
    </source>
</evidence>
<gene>
    <name evidence="5" type="ORF">GH885_04060</name>
</gene>
<name>A0A6N7QWK2_9BACI</name>
<keyword evidence="3" id="KW-0804">Transcription</keyword>
<reference evidence="5 6" key="1">
    <citation type="submission" date="2019-10" db="EMBL/GenBank/DDBJ databases">
        <title>Gracilibacillus salitolerans sp. nov., a moderate halophile isolated from a saline soil in northwest China.</title>
        <authorList>
            <person name="Gan L."/>
        </authorList>
    </citation>
    <scope>NUCLEOTIDE SEQUENCE [LARGE SCALE GENOMIC DNA]</scope>
    <source>
        <strain evidence="5 6">TP2-8</strain>
    </source>
</reference>
<dbReference type="Pfam" id="PF12833">
    <property type="entry name" value="HTH_18"/>
    <property type="match status" value="1"/>
</dbReference>
<dbReference type="SMART" id="SM00342">
    <property type="entry name" value="HTH_ARAC"/>
    <property type="match status" value="1"/>
</dbReference>
<dbReference type="Proteomes" id="UP000435187">
    <property type="component" value="Unassembled WGS sequence"/>
</dbReference>
<organism evidence="5 6">
    <name type="scientific">Gracilibacillus thailandensis</name>
    <dbReference type="NCBI Taxonomy" id="563735"/>
    <lineage>
        <taxon>Bacteria</taxon>
        <taxon>Bacillati</taxon>
        <taxon>Bacillota</taxon>
        <taxon>Bacilli</taxon>
        <taxon>Bacillales</taxon>
        <taxon>Bacillaceae</taxon>
        <taxon>Gracilibacillus</taxon>
    </lineage>
</organism>
<evidence type="ECO:0000256" key="3">
    <source>
        <dbReference type="ARBA" id="ARBA00023163"/>
    </source>
</evidence>
<dbReference type="GO" id="GO:0003700">
    <property type="term" value="F:DNA-binding transcription factor activity"/>
    <property type="evidence" value="ECO:0007669"/>
    <property type="project" value="InterPro"/>
</dbReference>
<accession>A0A6N7QWK2</accession>
<dbReference type="InterPro" id="IPR009057">
    <property type="entry name" value="Homeodomain-like_sf"/>
</dbReference>
<protein>
    <submittedName>
        <fullName evidence="5">Helix-turn-helix domain-containing protein</fullName>
    </submittedName>
</protein>
<proteinExistence type="predicted"/>
<dbReference type="Pfam" id="PF02311">
    <property type="entry name" value="AraC_binding"/>
    <property type="match status" value="1"/>
</dbReference>
<dbReference type="SUPFAM" id="SSF46689">
    <property type="entry name" value="Homeodomain-like"/>
    <property type="match status" value="2"/>
</dbReference>
<dbReference type="Gene3D" id="2.60.120.10">
    <property type="entry name" value="Jelly Rolls"/>
    <property type="match status" value="1"/>
</dbReference>
<dbReference type="InterPro" id="IPR018060">
    <property type="entry name" value="HTH_AraC"/>
</dbReference>
<keyword evidence="1" id="KW-0805">Transcription regulation</keyword>
<evidence type="ECO:0000256" key="1">
    <source>
        <dbReference type="ARBA" id="ARBA00023015"/>
    </source>
</evidence>
<dbReference type="PANTHER" id="PTHR43280">
    <property type="entry name" value="ARAC-FAMILY TRANSCRIPTIONAL REGULATOR"/>
    <property type="match status" value="1"/>
</dbReference>
<sequence length="300" mass="35746">MRIIVDKLFSVKYQLSGNPDHQKLHSHEDFEIFMFHKGVCRYLINNQIYDLQPGDILLMDGLALHKPNIPEEGEYIRSHIHFIPEVIEPVLHSMKAIELLNVFHHSHYLIRTNNSQSIQQIEEIFKKMDHVDRCKSMMYSEKEWELKFLLGQMLVWINFLFRDDCLNVSKEFSSKAEHAEKIASYIQHHFQDKITISEIAYNLCLNKSYVSHVFKEMTGYTIMEYVMACRLKQVKYLLEAEEKKPVQEIAYESGFENISHFSRYFKEKVGITPRDYRKKRLEIYNNANNDNSLHLSYLKR</sequence>
<dbReference type="AlphaFoldDB" id="A0A6N7QWK2"/>
<dbReference type="Gene3D" id="1.10.10.60">
    <property type="entry name" value="Homeodomain-like"/>
    <property type="match status" value="2"/>
</dbReference>
<feature type="domain" description="HTH araC/xylS-type" evidence="4">
    <location>
        <begin position="180"/>
        <end position="279"/>
    </location>
</feature>
<dbReference type="EMBL" id="WJEE01000005">
    <property type="protein sequence ID" value="MRI65522.1"/>
    <property type="molecule type" value="Genomic_DNA"/>
</dbReference>
<dbReference type="GO" id="GO:0043565">
    <property type="term" value="F:sequence-specific DNA binding"/>
    <property type="evidence" value="ECO:0007669"/>
    <property type="project" value="InterPro"/>
</dbReference>
<dbReference type="InterPro" id="IPR003313">
    <property type="entry name" value="AraC-bd"/>
</dbReference>
<dbReference type="PRINTS" id="PR00032">
    <property type="entry name" value="HTHARAC"/>
</dbReference>
<keyword evidence="2" id="KW-0238">DNA-binding</keyword>
<dbReference type="InterPro" id="IPR020449">
    <property type="entry name" value="Tscrpt_reg_AraC-type_HTH"/>
</dbReference>
<dbReference type="PROSITE" id="PS00041">
    <property type="entry name" value="HTH_ARAC_FAMILY_1"/>
    <property type="match status" value="1"/>
</dbReference>